<evidence type="ECO:0000313" key="4">
    <source>
        <dbReference type="Proteomes" id="UP001177744"/>
    </source>
</evidence>
<keyword evidence="4" id="KW-1185">Reference proteome</keyword>
<evidence type="ECO:0000256" key="1">
    <source>
        <dbReference type="SAM" id="MobiDB-lite"/>
    </source>
</evidence>
<protein>
    <recommendedName>
        <fullName evidence="2">FIST C-domain domain-containing protein</fullName>
    </recommendedName>
</protein>
<dbReference type="GO" id="GO:0048742">
    <property type="term" value="P:regulation of skeletal muscle fiber development"/>
    <property type="evidence" value="ECO:0007669"/>
    <property type="project" value="TreeGrafter"/>
</dbReference>
<feature type="domain" description="FIST C-domain" evidence="2">
    <location>
        <begin position="218"/>
        <end position="352"/>
    </location>
</feature>
<dbReference type="InterPro" id="IPR019494">
    <property type="entry name" value="FIST_C"/>
</dbReference>
<organism evidence="3 4">
    <name type="scientific">Cnephaeus nilssonii</name>
    <name type="common">Northern bat</name>
    <name type="synonym">Eptesicus nilssonii</name>
    <dbReference type="NCBI Taxonomy" id="3371016"/>
    <lineage>
        <taxon>Eukaryota</taxon>
        <taxon>Metazoa</taxon>
        <taxon>Chordata</taxon>
        <taxon>Craniata</taxon>
        <taxon>Vertebrata</taxon>
        <taxon>Euteleostomi</taxon>
        <taxon>Mammalia</taxon>
        <taxon>Eutheria</taxon>
        <taxon>Laurasiatheria</taxon>
        <taxon>Chiroptera</taxon>
        <taxon>Yangochiroptera</taxon>
        <taxon>Vespertilionidae</taxon>
        <taxon>Cnephaeus</taxon>
    </lineage>
</organism>
<feature type="region of interest" description="Disordered" evidence="1">
    <location>
        <begin position="604"/>
        <end position="623"/>
    </location>
</feature>
<accession>A0AA40HAT0</accession>
<dbReference type="GO" id="GO:0000209">
    <property type="term" value="P:protein polyubiquitination"/>
    <property type="evidence" value="ECO:0007669"/>
    <property type="project" value="TreeGrafter"/>
</dbReference>
<gene>
    <name evidence="3" type="ORF">QTO34_012683</name>
</gene>
<dbReference type="PANTHER" id="PTHR14939:SF5">
    <property type="entry name" value="F-BOX ONLY PROTEIN 22"/>
    <property type="match status" value="1"/>
</dbReference>
<name>A0AA40HAT0_CNENI</name>
<dbReference type="EMBL" id="JAULJE010000025">
    <property type="protein sequence ID" value="KAK1327775.1"/>
    <property type="molecule type" value="Genomic_DNA"/>
</dbReference>
<evidence type="ECO:0000259" key="2">
    <source>
        <dbReference type="SMART" id="SM01204"/>
    </source>
</evidence>
<dbReference type="Gene3D" id="1.20.1280.50">
    <property type="match status" value="1"/>
</dbReference>
<comment type="caution">
    <text evidence="3">The sequence shown here is derived from an EMBL/GenBank/DDBJ whole genome shotgun (WGS) entry which is preliminary data.</text>
</comment>
<dbReference type="Pfam" id="PF10442">
    <property type="entry name" value="FIST_C"/>
    <property type="match status" value="1"/>
</dbReference>
<dbReference type="SUPFAM" id="SSF81383">
    <property type="entry name" value="F-box domain"/>
    <property type="match status" value="1"/>
</dbReference>
<dbReference type="SMART" id="SM01204">
    <property type="entry name" value="FIST_C"/>
    <property type="match status" value="1"/>
</dbReference>
<dbReference type="Proteomes" id="UP001177744">
    <property type="component" value="Unassembled WGS sequence"/>
</dbReference>
<sequence>MEPAGAAAAAVSPRTRRAPSNLAEVVERVLSFLPARALLRVASVSRLWRESVRRVLRAQRGVAWISAGPADAGPPQEHCLNVHILPQTVLYMADSDTFLSLEECRGHKRARKRATMETAIALEKLFPRQCQVLGVVAPRDLTPMGSGSHRPQEIEIGESGFALLFPQVEGIKIQPFRFTKNPKNLTLERRRFTEVGLLDNPELRVVLVFGYNCCRVGASSYLQRVVRTFSDRNVVVAGGQVDSLVSLTSDTSPVDVDGTGVVGLSVSGQRVQSATVLLSEDVNDEKAVEAAVQRLKAAGIPEQDTVGFMFACVGRGAQFYRARGNVEADAFRKAFPGVPLFGFFGNGEIGCDRIVTGHFALRRCSEARDSAVRDEDLFHSYTTVLALVHLGASNAHTCRPAAPTPAGLPRPHLPGLQCSHLLGPQRSHLPACLAHTCRPAALTPVGPAAPTPAGLPRSHLPAGPQHPHLPACLAHTCRACSAHTCWPAPPTPARSASAHTCWPAPPTPAGLPRPHLPGLQRSHLLACPAHTCQVRKRSHLLACPTHTCQVRKRSHLLACPAHTCQVRKRSHLLACPAHTCQVCSAHTCRACPAHTCWPAPPTPAGPQRPHLPGPQRSHLPGPQRSHLLACPAHTCRAAALTPAGPAALTPAGSTALTPAGLPRSHLQGCSAHTCQVRSAHTCWPARSHLSGPQRSHLPARSAHTCWPARPHLPARSAHTCRAPPFRELGNTRL</sequence>
<evidence type="ECO:0000313" key="3">
    <source>
        <dbReference type="EMBL" id="KAK1327775.1"/>
    </source>
</evidence>
<dbReference type="AlphaFoldDB" id="A0AA40HAT0"/>
<dbReference type="InterPro" id="IPR001810">
    <property type="entry name" value="F-box_dom"/>
</dbReference>
<dbReference type="GO" id="GO:0032436">
    <property type="term" value="P:positive regulation of proteasomal ubiquitin-dependent protein catabolic process"/>
    <property type="evidence" value="ECO:0007669"/>
    <property type="project" value="TreeGrafter"/>
</dbReference>
<reference evidence="3" key="1">
    <citation type="submission" date="2023-06" db="EMBL/GenBank/DDBJ databases">
        <title>Reference genome for the Northern bat (Eptesicus nilssonii), a most northern bat species.</title>
        <authorList>
            <person name="Laine V.N."/>
            <person name="Pulliainen A.T."/>
            <person name="Lilley T.M."/>
        </authorList>
    </citation>
    <scope>NUCLEOTIDE SEQUENCE</scope>
    <source>
        <strain evidence="3">BLF_Eptnil</strain>
        <tissue evidence="3">Kidney</tissue>
    </source>
</reference>
<dbReference type="Pfam" id="PF00646">
    <property type="entry name" value="F-box"/>
    <property type="match status" value="1"/>
</dbReference>
<dbReference type="InterPro" id="IPR036047">
    <property type="entry name" value="F-box-like_dom_sf"/>
</dbReference>
<proteinExistence type="predicted"/>
<dbReference type="PANTHER" id="PTHR14939">
    <property type="entry name" value="F-BOX ONLY PROTEIN 22"/>
    <property type="match status" value="1"/>
</dbReference>